<sequence>MPHIQIDYTANLADAVITGRLVDRVHQAAVDSGIFPVWGIRTFAQAMGEYRVGNGEAGNGFVNVTVRIAPGRNLALRQRIRQELFGAVLAAMGPLFDKHRLGCQLEVTEFDADTSVYQNNLATTDDPAEPIVCRPAP</sequence>
<dbReference type="EMBL" id="CP000529">
    <property type="protein sequence ID" value="ABM38020.1"/>
    <property type="molecule type" value="Genomic_DNA"/>
</dbReference>
<dbReference type="Gene3D" id="3.30.429.10">
    <property type="entry name" value="Macrophage Migration Inhibitory Factor"/>
    <property type="match status" value="1"/>
</dbReference>
<gene>
    <name evidence="1" type="ordered locus">Pnap_2718</name>
</gene>
<organism evidence="1 2">
    <name type="scientific">Polaromonas naphthalenivorans (strain CJ2)</name>
    <dbReference type="NCBI Taxonomy" id="365044"/>
    <lineage>
        <taxon>Bacteria</taxon>
        <taxon>Pseudomonadati</taxon>
        <taxon>Pseudomonadota</taxon>
        <taxon>Betaproteobacteria</taxon>
        <taxon>Burkholderiales</taxon>
        <taxon>Comamonadaceae</taxon>
        <taxon>Polaromonas</taxon>
    </lineage>
</organism>
<dbReference type="PANTHER" id="PTHR37950:SF1">
    <property type="entry name" value="4-HYDROXYPHENYLACETATE CATABOLISM PROTEIN"/>
    <property type="match status" value="1"/>
</dbReference>
<dbReference type="HOGENOM" id="CLU_139188_1_0_4"/>
<evidence type="ECO:0000313" key="2">
    <source>
        <dbReference type="Proteomes" id="UP000000644"/>
    </source>
</evidence>
<dbReference type="Pfam" id="PF02962">
    <property type="entry name" value="CHMI"/>
    <property type="match status" value="1"/>
</dbReference>
<dbReference type="AlphaFoldDB" id="A1VQU2"/>
<dbReference type="Proteomes" id="UP000000644">
    <property type="component" value="Chromosome"/>
</dbReference>
<dbReference type="KEGG" id="pna:Pnap_2718"/>
<dbReference type="CDD" id="cd00580">
    <property type="entry name" value="CHMI"/>
    <property type="match status" value="1"/>
</dbReference>
<reference evidence="2" key="1">
    <citation type="journal article" date="2009" name="Environ. Microbiol.">
        <title>The genome of Polaromonas naphthalenivorans strain CJ2, isolated from coal tar-contaminated sediment, reveals physiological and metabolic versatility and evolution through extensive horizontal gene transfer.</title>
        <authorList>
            <person name="Yagi J.M."/>
            <person name="Sims D."/>
            <person name="Brettin T."/>
            <person name="Bruce D."/>
            <person name="Madsen E.L."/>
        </authorList>
    </citation>
    <scope>NUCLEOTIDE SEQUENCE [LARGE SCALE GENOMIC DNA]</scope>
    <source>
        <strain evidence="2">CJ2</strain>
    </source>
</reference>
<dbReference type="RefSeq" id="WP_011802097.1">
    <property type="nucleotide sequence ID" value="NC_008781.1"/>
</dbReference>
<dbReference type="SUPFAM" id="SSF55331">
    <property type="entry name" value="Tautomerase/MIF"/>
    <property type="match status" value="1"/>
</dbReference>
<dbReference type="EC" id="5.3.3.10" evidence="1"/>
<dbReference type="PANTHER" id="PTHR37950">
    <property type="entry name" value="4-HYDROXYPHENYLACETATE CATABOLISM PROTEIN"/>
    <property type="match status" value="1"/>
</dbReference>
<proteinExistence type="predicted"/>
<dbReference type="InterPro" id="IPR004220">
    <property type="entry name" value="5-COMe_2-OHmuconate_Isoase"/>
</dbReference>
<keyword evidence="1" id="KW-0413">Isomerase</keyword>
<dbReference type="eggNOG" id="COG3232">
    <property type="taxonomic scope" value="Bacteria"/>
</dbReference>
<dbReference type="OrthoDB" id="9814215at2"/>
<dbReference type="GO" id="GO:0008704">
    <property type="term" value="F:5-carboxymethyl-2-hydroxymuconate delta-isomerase activity"/>
    <property type="evidence" value="ECO:0007669"/>
    <property type="project" value="UniProtKB-EC"/>
</dbReference>
<name>A1VQU2_POLNA</name>
<keyword evidence="2" id="KW-1185">Reference proteome</keyword>
<dbReference type="InterPro" id="IPR014347">
    <property type="entry name" value="Tautomerase/MIF_sf"/>
</dbReference>
<protein>
    <submittedName>
        <fullName evidence="1">5-carboxymethyl-2-hydroxymuconate delta isomerase</fullName>
        <ecNumber evidence="1">5.3.3.10</ecNumber>
    </submittedName>
</protein>
<accession>A1VQU2</accession>
<evidence type="ECO:0000313" key="1">
    <source>
        <dbReference type="EMBL" id="ABM38020.1"/>
    </source>
</evidence>
<dbReference type="STRING" id="365044.Pnap_2718"/>